<name>A0ABD1YIE2_9MARC</name>
<reference evidence="2 3" key="1">
    <citation type="submission" date="2024-09" db="EMBL/GenBank/DDBJ databases">
        <title>Chromosome-scale assembly of Riccia fluitans.</title>
        <authorList>
            <person name="Paukszto L."/>
            <person name="Sawicki J."/>
            <person name="Karawczyk K."/>
            <person name="Piernik-Szablinska J."/>
            <person name="Szczecinska M."/>
            <person name="Mazdziarz M."/>
        </authorList>
    </citation>
    <scope>NUCLEOTIDE SEQUENCE [LARGE SCALE GENOMIC DNA]</scope>
    <source>
        <strain evidence="2">Rf_01</strain>
        <tissue evidence="2">Aerial parts of the thallus</tissue>
    </source>
</reference>
<dbReference type="PANTHER" id="PTHR31672:SF2">
    <property type="entry name" value="F-BOX DOMAIN-CONTAINING PROTEIN"/>
    <property type="match status" value="1"/>
</dbReference>
<dbReference type="EMBL" id="JBHFFA010000004">
    <property type="protein sequence ID" value="KAL2630512.1"/>
    <property type="molecule type" value="Genomic_DNA"/>
</dbReference>
<proteinExistence type="predicted"/>
<dbReference type="SUPFAM" id="SSF117281">
    <property type="entry name" value="Kelch motif"/>
    <property type="match status" value="1"/>
</dbReference>
<evidence type="ECO:0000313" key="3">
    <source>
        <dbReference type="Proteomes" id="UP001605036"/>
    </source>
</evidence>
<dbReference type="Gene3D" id="2.120.10.80">
    <property type="entry name" value="Kelch-type beta propeller"/>
    <property type="match status" value="1"/>
</dbReference>
<dbReference type="Pfam" id="PF07734">
    <property type="entry name" value="FBA_1"/>
    <property type="match status" value="1"/>
</dbReference>
<dbReference type="InterPro" id="IPR001810">
    <property type="entry name" value="F-box_dom"/>
</dbReference>
<dbReference type="AlphaFoldDB" id="A0ABD1YIE2"/>
<dbReference type="PROSITE" id="PS50181">
    <property type="entry name" value="FBOX"/>
    <property type="match status" value="1"/>
</dbReference>
<dbReference type="Proteomes" id="UP001605036">
    <property type="component" value="Unassembled WGS sequence"/>
</dbReference>
<dbReference type="Pfam" id="PF00646">
    <property type="entry name" value="F-box"/>
    <property type="match status" value="1"/>
</dbReference>
<sequence length="464" mass="53192">MRKLQPIRDMNVAGSRHGFDRLLFWVKGIEVRMEREVMSSSLNNVNNEENMDPAALWCRLPEDLLGRVVVKLPVESLTKMRCVCRQWNKVVCIWRGLCPPPLDDSLVLCTYVGQPYHLVLKWINPRISSWDMRLLSLYKFHGGDYPGHNLLPSRGQLVACDGGVLCFGFPYNVQHIVICNPLTKCWRELPSPIMDQKADCTWRVAGLSFIKQSNHLIIVCAGFVSDERENGTNKLKATQVYDSSTDSWSFTHQPTPVRGGIWSTSVNKAVFTGDYLYVLTSASLGSQHFLQIFSMKKRTWVEITVEGSVDHSGSAYLISMQDEVYLVAEERQMEAQYLSFWKLDTSNIEDMWRQSFKRRVFGASVKILWHRVNRIEFSELAAMTSLPFQWHVWGCVVRKRKVCFMFASIGCQAEVYDIFIEHDMELGSWQSLQVDKPTPNRHLCSFAPSYANVVTNSHSLPLTT</sequence>
<dbReference type="InterPro" id="IPR050796">
    <property type="entry name" value="SCF_F-box_component"/>
</dbReference>
<dbReference type="PANTHER" id="PTHR31672">
    <property type="entry name" value="BNACNNG10540D PROTEIN"/>
    <property type="match status" value="1"/>
</dbReference>
<gene>
    <name evidence="2" type="ORF">R1flu_015198</name>
</gene>
<dbReference type="SUPFAM" id="SSF81383">
    <property type="entry name" value="F-box domain"/>
    <property type="match status" value="1"/>
</dbReference>
<keyword evidence="3" id="KW-1185">Reference proteome</keyword>
<accession>A0ABD1YIE2</accession>
<dbReference type="InterPro" id="IPR015915">
    <property type="entry name" value="Kelch-typ_b-propeller"/>
</dbReference>
<evidence type="ECO:0000313" key="2">
    <source>
        <dbReference type="EMBL" id="KAL2630512.1"/>
    </source>
</evidence>
<comment type="caution">
    <text evidence="2">The sequence shown here is derived from an EMBL/GenBank/DDBJ whole genome shotgun (WGS) entry which is preliminary data.</text>
</comment>
<dbReference type="InterPro" id="IPR006527">
    <property type="entry name" value="F-box-assoc_dom_typ1"/>
</dbReference>
<evidence type="ECO:0000259" key="1">
    <source>
        <dbReference type="PROSITE" id="PS50181"/>
    </source>
</evidence>
<feature type="domain" description="F-box" evidence="1">
    <location>
        <begin position="54"/>
        <end position="91"/>
    </location>
</feature>
<dbReference type="InterPro" id="IPR036047">
    <property type="entry name" value="F-box-like_dom_sf"/>
</dbReference>
<organism evidence="2 3">
    <name type="scientific">Riccia fluitans</name>
    <dbReference type="NCBI Taxonomy" id="41844"/>
    <lineage>
        <taxon>Eukaryota</taxon>
        <taxon>Viridiplantae</taxon>
        <taxon>Streptophyta</taxon>
        <taxon>Embryophyta</taxon>
        <taxon>Marchantiophyta</taxon>
        <taxon>Marchantiopsida</taxon>
        <taxon>Marchantiidae</taxon>
        <taxon>Marchantiales</taxon>
        <taxon>Ricciaceae</taxon>
        <taxon>Riccia</taxon>
    </lineage>
</organism>
<dbReference type="Gene3D" id="1.20.1280.50">
    <property type="match status" value="1"/>
</dbReference>
<protein>
    <recommendedName>
        <fullName evidence="1">F-box domain-containing protein</fullName>
    </recommendedName>
</protein>